<keyword evidence="2" id="KW-1185">Reference proteome</keyword>
<proteinExistence type="predicted"/>
<accession>A0A9D4U075</accession>
<comment type="caution">
    <text evidence="1">The sequence shown here is derived from an EMBL/GenBank/DDBJ whole genome shotgun (WGS) entry which is preliminary data.</text>
</comment>
<sequence length="155" mass="18274">MDEFFQDMENQLNATAQHSAHLRSEIQDCTLGLTWALEDNETLHVFFHDLLDVNDTNLQELKKNIDQLQSFGAHLHEAQRERQHWEVEHKKAQSQNLRAVRNKAPACFVLTRCRKEISRGRETTPNPSQSHTKFEWEYKAWIFRIKGGEHTQHSL</sequence>
<organism evidence="1 2">
    <name type="scientific">Adiantum capillus-veneris</name>
    <name type="common">Maidenhair fern</name>
    <dbReference type="NCBI Taxonomy" id="13818"/>
    <lineage>
        <taxon>Eukaryota</taxon>
        <taxon>Viridiplantae</taxon>
        <taxon>Streptophyta</taxon>
        <taxon>Embryophyta</taxon>
        <taxon>Tracheophyta</taxon>
        <taxon>Polypodiopsida</taxon>
        <taxon>Polypodiidae</taxon>
        <taxon>Polypodiales</taxon>
        <taxon>Pteridineae</taxon>
        <taxon>Pteridaceae</taxon>
        <taxon>Vittarioideae</taxon>
        <taxon>Adiantum</taxon>
    </lineage>
</organism>
<reference evidence="1" key="1">
    <citation type="submission" date="2021-01" db="EMBL/GenBank/DDBJ databases">
        <title>Adiantum capillus-veneris genome.</title>
        <authorList>
            <person name="Fang Y."/>
            <person name="Liao Q."/>
        </authorList>
    </citation>
    <scope>NUCLEOTIDE SEQUENCE</scope>
    <source>
        <strain evidence="1">H3</strain>
        <tissue evidence="1">Leaf</tissue>
    </source>
</reference>
<dbReference type="Proteomes" id="UP000886520">
    <property type="component" value="Chromosome 25"/>
</dbReference>
<protein>
    <submittedName>
        <fullName evidence="1">Uncharacterized protein</fullName>
    </submittedName>
</protein>
<evidence type="ECO:0000313" key="1">
    <source>
        <dbReference type="EMBL" id="KAI5059031.1"/>
    </source>
</evidence>
<evidence type="ECO:0000313" key="2">
    <source>
        <dbReference type="Proteomes" id="UP000886520"/>
    </source>
</evidence>
<name>A0A9D4U075_ADICA</name>
<dbReference type="EMBL" id="JABFUD020000025">
    <property type="protein sequence ID" value="KAI5059031.1"/>
    <property type="molecule type" value="Genomic_DNA"/>
</dbReference>
<dbReference type="AlphaFoldDB" id="A0A9D4U075"/>
<gene>
    <name evidence="1" type="ORF">GOP47_0025350</name>
</gene>